<evidence type="ECO:0000313" key="4">
    <source>
        <dbReference type="Proteomes" id="UP001213000"/>
    </source>
</evidence>
<feature type="coiled-coil region" evidence="1">
    <location>
        <begin position="677"/>
        <end position="704"/>
    </location>
</feature>
<keyword evidence="1" id="KW-0175">Coiled coil</keyword>
<dbReference type="Proteomes" id="UP001213000">
    <property type="component" value="Unassembled WGS sequence"/>
</dbReference>
<feature type="region of interest" description="Disordered" evidence="2">
    <location>
        <begin position="218"/>
        <end position="272"/>
    </location>
</feature>
<feature type="region of interest" description="Disordered" evidence="2">
    <location>
        <begin position="423"/>
        <end position="457"/>
    </location>
</feature>
<feature type="region of interest" description="Disordered" evidence="2">
    <location>
        <begin position="787"/>
        <end position="807"/>
    </location>
</feature>
<sequence>MSEADRAAKAARAKAMLKKRQQKKAAESGGPLSDVASVPSRASTPALSEPAAGDQKHDNIDDVFGMKNTSDTSWLSGLPRAASPPARTATPPSLPSSAKSPPPVALVSAAVQSGPSPKEQELQIELTSLRSEITKLQERAQQMATLEGDLDVVQEKNKKLEALIVQERAQYSALESQLEELRRETSVQLKNHEETISLLVSEKAALTSELHRLDEVEARAQSAEESLEQEREKNADLQSQHQRLHDHISSVTSSLDSLQRKEKQMNDKYREQERQLQLATASAAEARKDADRYQRNLKELEEQIQNDDRLERVEASLKNTQERADELEFQLSKLKHTHSLLRTEKEALESQLSGFKETEAKLESQNSDLLKKQDSTLAELRKITEERDTLASQKASLEQASQGKDAAVAGLHAQLAAAGTEISNQKRQVQTLQNDLRSAQKRVDDSERTQQRLQSEGTNLMRSLDELRPKVVELTEDKVQLSEKLAHFEHELRDRDNVISNLETSLQEAKQEMENLQTEWKTKFSKSEQERSLAATSSSEMEQGFSELRMELDNALDSIRTLETERQSLRQDAQTRLKDLEQLSNASRSQAAEITKLQYELNERRAAQEEAESLIEQFQSEIESLNAEVASKALEVEQLRQNESSSANGSPPSLNEEMLNSLRQQHALDLSASQSQIRALENSVFDAEARAHALQKQVHSLEAQLALARPSSRLGQQRSFSPNHVSRPSSRVQSHSELGRSSFSSSQRPPALSRSIFDQSLTPETLHKRKVSLSMLKARIESEVAAIGPPSRALSPVDSQPDSESLAPTDFAQHHQMKGNQGHHRPQFLDESHVFWCSSCSGELVVL</sequence>
<evidence type="ECO:0000313" key="3">
    <source>
        <dbReference type="EMBL" id="KAJ3571571.1"/>
    </source>
</evidence>
<feature type="compositionally biased region" description="Polar residues" evidence="2">
    <location>
        <begin position="423"/>
        <end position="437"/>
    </location>
</feature>
<feature type="compositionally biased region" description="Basic residues" evidence="2">
    <location>
        <begin position="9"/>
        <end position="23"/>
    </location>
</feature>
<evidence type="ECO:0000256" key="2">
    <source>
        <dbReference type="SAM" id="MobiDB-lite"/>
    </source>
</evidence>
<dbReference type="PANTHER" id="PTHR45615:SF80">
    <property type="entry name" value="GRIP DOMAIN-CONTAINING PROTEIN"/>
    <property type="match status" value="1"/>
</dbReference>
<feature type="compositionally biased region" description="Polar residues" evidence="2">
    <location>
        <begin position="713"/>
        <end position="748"/>
    </location>
</feature>
<accession>A0AAD5VXI9</accession>
<evidence type="ECO:0000256" key="1">
    <source>
        <dbReference type="SAM" id="Coils"/>
    </source>
</evidence>
<feature type="compositionally biased region" description="Basic and acidic residues" evidence="2">
    <location>
        <begin position="258"/>
        <end position="272"/>
    </location>
</feature>
<reference evidence="3" key="1">
    <citation type="submission" date="2022-07" db="EMBL/GenBank/DDBJ databases">
        <title>Genome Sequence of Leucocoprinus birnbaumii.</title>
        <authorList>
            <person name="Buettner E."/>
        </authorList>
    </citation>
    <scope>NUCLEOTIDE SEQUENCE</scope>
    <source>
        <strain evidence="3">VT141</strain>
    </source>
</reference>
<proteinExistence type="predicted"/>
<keyword evidence="4" id="KW-1185">Reference proteome</keyword>
<feature type="compositionally biased region" description="Low complexity" evidence="2">
    <location>
        <begin position="79"/>
        <end position="110"/>
    </location>
</feature>
<gene>
    <name evidence="3" type="ORF">NP233_g3682</name>
</gene>
<feature type="compositionally biased region" description="Basic and acidic residues" evidence="2">
    <location>
        <begin position="441"/>
        <end position="450"/>
    </location>
</feature>
<feature type="region of interest" description="Disordered" evidence="2">
    <location>
        <begin position="1"/>
        <end position="121"/>
    </location>
</feature>
<dbReference type="SUPFAM" id="SSF57997">
    <property type="entry name" value="Tropomyosin"/>
    <property type="match status" value="1"/>
</dbReference>
<protein>
    <submittedName>
        <fullName evidence="3">Uncharacterized protein</fullName>
    </submittedName>
</protein>
<name>A0AAD5VXI9_9AGAR</name>
<comment type="caution">
    <text evidence="3">The sequence shown here is derived from an EMBL/GenBank/DDBJ whole genome shotgun (WGS) entry which is preliminary data.</text>
</comment>
<dbReference type="SUPFAM" id="SSF90257">
    <property type="entry name" value="Myosin rod fragments"/>
    <property type="match status" value="1"/>
</dbReference>
<organism evidence="3 4">
    <name type="scientific">Leucocoprinus birnbaumii</name>
    <dbReference type="NCBI Taxonomy" id="56174"/>
    <lineage>
        <taxon>Eukaryota</taxon>
        <taxon>Fungi</taxon>
        <taxon>Dikarya</taxon>
        <taxon>Basidiomycota</taxon>
        <taxon>Agaricomycotina</taxon>
        <taxon>Agaricomycetes</taxon>
        <taxon>Agaricomycetidae</taxon>
        <taxon>Agaricales</taxon>
        <taxon>Agaricineae</taxon>
        <taxon>Agaricaceae</taxon>
        <taxon>Leucocoprinus</taxon>
    </lineage>
</organism>
<feature type="region of interest" description="Disordered" evidence="2">
    <location>
        <begin position="709"/>
        <end position="758"/>
    </location>
</feature>
<dbReference type="AlphaFoldDB" id="A0AAD5VXI9"/>
<dbReference type="PANTHER" id="PTHR45615">
    <property type="entry name" value="MYOSIN HEAVY CHAIN, NON-MUSCLE"/>
    <property type="match status" value="1"/>
</dbReference>
<dbReference type="Gene3D" id="1.10.287.1490">
    <property type="match status" value="1"/>
</dbReference>
<dbReference type="EMBL" id="JANIEX010000179">
    <property type="protein sequence ID" value="KAJ3571571.1"/>
    <property type="molecule type" value="Genomic_DNA"/>
</dbReference>